<keyword evidence="17" id="KW-1185">Reference proteome</keyword>
<dbReference type="EMBL" id="JAJNBZ010000001">
    <property type="protein sequence ID" value="MCE5168202.1"/>
    <property type="molecule type" value="Genomic_DNA"/>
</dbReference>
<gene>
    <name evidence="16" type="ORF">LQV63_02550</name>
</gene>
<dbReference type="SMART" id="SM00862">
    <property type="entry name" value="Trans_reg_C"/>
    <property type="match status" value="1"/>
</dbReference>
<dbReference type="Pfam" id="PF00072">
    <property type="entry name" value="Response_reg"/>
    <property type="match status" value="1"/>
</dbReference>
<evidence type="ECO:0000256" key="13">
    <source>
        <dbReference type="PROSITE-ProRule" id="PRU01091"/>
    </source>
</evidence>
<evidence type="ECO:0000256" key="5">
    <source>
        <dbReference type="ARBA" id="ARBA00023015"/>
    </source>
</evidence>
<evidence type="ECO:0000256" key="12">
    <source>
        <dbReference type="PROSITE-ProRule" id="PRU00169"/>
    </source>
</evidence>
<dbReference type="InterPro" id="IPR001867">
    <property type="entry name" value="OmpR/PhoB-type_DNA-bd"/>
</dbReference>
<name>A0ABS8YDR8_9BACL</name>
<sequence>MKGTRILVVDDERNMRNLIRIYLKKNGYDVIETDNGIQALEIMEREAADLVILDIMMPGMDGWSVCERIRERWPIPILMLTARTDTKDKVHGLNMGADDYVVKPFDGEELVARVGALLRRAQVSHANTASTPAIHVPDMDIYPDSREIRIKGEAVDFTPKEFELLLLLASNAQRVYSRDRIVEQLWDYDYEGDIRSVDNHVKNIRDKVQKAQLSYDPIQTVWGVGYKFNQKGTSS</sequence>
<dbReference type="Gene3D" id="3.40.50.2300">
    <property type="match status" value="1"/>
</dbReference>
<dbReference type="InterPro" id="IPR036388">
    <property type="entry name" value="WH-like_DNA-bd_sf"/>
</dbReference>
<dbReference type="CDD" id="cd17574">
    <property type="entry name" value="REC_OmpR"/>
    <property type="match status" value="1"/>
</dbReference>
<keyword evidence="9" id="KW-0804">Transcription</keyword>
<dbReference type="SUPFAM" id="SSF46894">
    <property type="entry name" value="C-terminal effector domain of the bipartite response regulators"/>
    <property type="match status" value="1"/>
</dbReference>
<evidence type="ECO:0000256" key="9">
    <source>
        <dbReference type="ARBA" id="ARBA00023163"/>
    </source>
</evidence>
<accession>A0ABS8YDR8</accession>
<dbReference type="PROSITE" id="PS51755">
    <property type="entry name" value="OMPR_PHOB"/>
    <property type="match status" value="1"/>
</dbReference>
<evidence type="ECO:0000256" key="8">
    <source>
        <dbReference type="ARBA" id="ARBA00023159"/>
    </source>
</evidence>
<evidence type="ECO:0000313" key="16">
    <source>
        <dbReference type="EMBL" id="MCE5168202.1"/>
    </source>
</evidence>
<dbReference type="SMART" id="SM00448">
    <property type="entry name" value="REC"/>
    <property type="match status" value="1"/>
</dbReference>
<reference evidence="16 17" key="1">
    <citation type="submission" date="2021-11" db="EMBL/GenBank/DDBJ databases">
        <title>Draft genome sequence of Paenibacillus profundus YoMME, a new Gram-positive bacteria with exoelectrogenic properties.</title>
        <authorList>
            <person name="Hubenova Y."/>
            <person name="Hubenova E."/>
            <person name="Manasiev Y."/>
            <person name="Peykov S."/>
            <person name="Mitov M."/>
        </authorList>
    </citation>
    <scope>NUCLEOTIDE SEQUENCE [LARGE SCALE GENOMIC DNA]</scope>
    <source>
        <strain evidence="16 17">YoMME</strain>
    </source>
</reference>
<protein>
    <recommendedName>
        <fullName evidence="11">Heme response regulator HssR</fullName>
    </recommendedName>
</protein>
<dbReference type="InterPro" id="IPR001789">
    <property type="entry name" value="Sig_transdc_resp-reg_receiver"/>
</dbReference>
<dbReference type="Gene3D" id="6.10.250.690">
    <property type="match status" value="1"/>
</dbReference>
<dbReference type="PANTHER" id="PTHR48111">
    <property type="entry name" value="REGULATOR OF RPOS"/>
    <property type="match status" value="1"/>
</dbReference>
<keyword evidence="5" id="KW-0805">Transcription regulation</keyword>
<dbReference type="PANTHER" id="PTHR48111:SF49">
    <property type="entry name" value="HEME RESPONSE REGULATOR HSSR"/>
    <property type="match status" value="1"/>
</dbReference>
<feature type="domain" description="OmpR/PhoB-type" evidence="15">
    <location>
        <begin position="131"/>
        <end position="230"/>
    </location>
</feature>
<dbReference type="InterPro" id="IPR011006">
    <property type="entry name" value="CheY-like_superfamily"/>
</dbReference>
<evidence type="ECO:0000259" key="15">
    <source>
        <dbReference type="PROSITE" id="PS51755"/>
    </source>
</evidence>
<feature type="DNA-binding region" description="OmpR/PhoB-type" evidence="13">
    <location>
        <begin position="131"/>
        <end position="230"/>
    </location>
</feature>
<dbReference type="PROSITE" id="PS50110">
    <property type="entry name" value="RESPONSE_REGULATORY"/>
    <property type="match status" value="1"/>
</dbReference>
<dbReference type="InterPro" id="IPR039420">
    <property type="entry name" value="WalR-like"/>
</dbReference>
<evidence type="ECO:0000256" key="4">
    <source>
        <dbReference type="ARBA" id="ARBA00023012"/>
    </source>
</evidence>
<evidence type="ECO:0000256" key="2">
    <source>
        <dbReference type="ARBA" id="ARBA00022490"/>
    </source>
</evidence>
<proteinExistence type="predicted"/>
<evidence type="ECO:0000256" key="1">
    <source>
        <dbReference type="ARBA" id="ARBA00004496"/>
    </source>
</evidence>
<evidence type="ECO:0000256" key="3">
    <source>
        <dbReference type="ARBA" id="ARBA00022553"/>
    </source>
</evidence>
<comment type="caution">
    <text evidence="16">The sequence shown here is derived from an EMBL/GenBank/DDBJ whole genome shotgun (WGS) entry which is preliminary data.</text>
</comment>
<keyword evidence="2" id="KW-0963">Cytoplasm</keyword>
<keyword evidence="4" id="KW-0902">Two-component regulatory system</keyword>
<evidence type="ECO:0000256" key="6">
    <source>
        <dbReference type="ARBA" id="ARBA00023026"/>
    </source>
</evidence>
<feature type="domain" description="Response regulatory" evidence="14">
    <location>
        <begin position="5"/>
        <end position="118"/>
    </location>
</feature>
<dbReference type="Pfam" id="PF00486">
    <property type="entry name" value="Trans_reg_C"/>
    <property type="match status" value="1"/>
</dbReference>
<evidence type="ECO:0000256" key="11">
    <source>
        <dbReference type="ARBA" id="ARBA00039976"/>
    </source>
</evidence>
<dbReference type="Proteomes" id="UP001199916">
    <property type="component" value="Unassembled WGS sequence"/>
</dbReference>
<dbReference type="RefSeq" id="WP_019425131.1">
    <property type="nucleotide sequence ID" value="NZ_JAJNBZ010000001.1"/>
</dbReference>
<dbReference type="SUPFAM" id="SSF52172">
    <property type="entry name" value="CheY-like"/>
    <property type="match status" value="1"/>
</dbReference>
<keyword evidence="6" id="KW-0843">Virulence</keyword>
<evidence type="ECO:0000259" key="14">
    <source>
        <dbReference type="PROSITE" id="PS50110"/>
    </source>
</evidence>
<feature type="modified residue" description="4-aspartylphosphate" evidence="12">
    <location>
        <position position="54"/>
    </location>
</feature>
<organism evidence="16 17">
    <name type="scientific">Paenibacillus profundus</name>
    <dbReference type="NCBI Taxonomy" id="1173085"/>
    <lineage>
        <taxon>Bacteria</taxon>
        <taxon>Bacillati</taxon>
        <taxon>Bacillota</taxon>
        <taxon>Bacilli</taxon>
        <taxon>Bacillales</taxon>
        <taxon>Paenibacillaceae</taxon>
        <taxon>Paenibacillus</taxon>
    </lineage>
</organism>
<evidence type="ECO:0000256" key="10">
    <source>
        <dbReference type="ARBA" id="ARBA00037471"/>
    </source>
</evidence>
<dbReference type="CDD" id="cd00383">
    <property type="entry name" value="trans_reg_C"/>
    <property type="match status" value="1"/>
</dbReference>
<keyword evidence="8" id="KW-0010">Activator</keyword>
<keyword evidence="7 13" id="KW-0238">DNA-binding</keyword>
<comment type="subcellular location">
    <subcellularLocation>
        <location evidence="1">Cytoplasm</location>
    </subcellularLocation>
</comment>
<comment type="function">
    <text evidence="10">Member of the two-component regulatory system HssS/HssR involved in intracellular heme homeostasis and tempering of staphylococcal virulence. Phosphorylated HssR binds to a direct repeat sequence within hrtAB promoter and activates the expression of hrtAB, an efflux pump, in response to extracellular heme, hemin, hemoglobin or blood.</text>
</comment>
<keyword evidence="3 12" id="KW-0597">Phosphoprotein</keyword>
<dbReference type="InterPro" id="IPR016032">
    <property type="entry name" value="Sig_transdc_resp-reg_C-effctor"/>
</dbReference>
<evidence type="ECO:0000313" key="17">
    <source>
        <dbReference type="Proteomes" id="UP001199916"/>
    </source>
</evidence>
<evidence type="ECO:0000256" key="7">
    <source>
        <dbReference type="ARBA" id="ARBA00023125"/>
    </source>
</evidence>
<dbReference type="Gene3D" id="1.10.10.10">
    <property type="entry name" value="Winged helix-like DNA-binding domain superfamily/Winged helix DNA-binding domain"/>
    <property type="match status" value="1"/>
</dbReference>